<proteinExistence type="predicted"/>
<reference evidence="2 3" key="1">
    <citation type="submission" date="2020-08" db="EMBL/GenBank/DDBJ databases">
        <title>Sequencing the genomes of 1000 actinobacteria strains.</title>
        <authorList>
            <person name="Klenk H.-P."/>
        </authorList>
    </citation>
    <scope>NUCLEOTIDE SEQUENCE [LARGE SCALE GENOMIC DNA]</scope>
    <source>
        <strain evidence="2 3">DSM 44598</strain>
    </source>
</reference>
<protein>
    <submittedName>
        <fullName evidence="2">Uncharacterized protein</fullName>
    </submittedName>
</protein>
<gene>
    <name evidence="2" type="ORF">HNR07_001313</name>
</gene>
<evidence type="ECO:0000313" key="2">
    <source>
        <dbReference type="EMBL" id="MBB5490176.1"/>
    </source>
</evidence>
<sequence>MSTSDPTRIHPSGICRRGHHEWRHDPPGGKRLVCVRCKSMSMNNFDAPCRTDCTDCDRTPARQVRAQ</sequence>
<comment type="caution">
    <text evidence="2">The sequence shown here is derived from an EMBL/GenBank/DDBJ whole genome shotgun (WGS) entry which is preliminary data.</text>
</comment>
<dbReference type="EMBL" id="JACHDO010000001">
    <property type="protein sequence ID" value="MBB5490176.1"/>
    <property type="molecule type" value="Genomic_DNA"/>
</dbReference>
<organism evidence="2 3">
    <name type="scientific">Nocardiopsis metallicus</name>
    <dbReference type="NCBI Taxonomy" id="179819"/>
    <lineage>
        <taxon>Bacteria</taxon>
        <taxon>Bacillati</taxon>
        <taxon>Actinomycetota</taxon>
        <taxon>Actinomycetes</taxon>
        <taxon>Streptosporangiales</taxon>
        <taxon>Nocardiopsidaceae</taxon>
        <taxon>Nocardiopsis</taxon>
    </lineage>
</organism>
<name>A0A840WFQ3_9ACTN</name>
<keyword evidence="3" id="KW-1185">Reference proteome</keyword>
<accession>A0A840WFQ3</accession>
<evidence type="ECO:0000313" key="3">
    <source>
        <dbReference type="Proteomes" id="UP000579647"/>
    </source>
</evidence>
<evidence type="ECO:0000256" key="1">
    <source>
        <dbReference type="SAM" id="MobiDB-lite"/>
    </source>
</evidence>
<feature type="region of interest" description="Disordered" evidence="1">
    <location>
        <begin position="1"/>
        <end position="28"/>
    </location>
</feature>
<dbReference type="RefSeq" id="WP_184363195.1">
    <property type="nucleotide sequence ID" value="NZ_BAAAKM010000044.1"/>
</dbReference>
<dbReference type="AlphaFoldDB" id="A0A840WFQ3"/>
<dbReference type="Proteomes" id="UP000579647">
    <property type="component" value="Unassembled WGS sequence"/>
</dbReference>